<dbReference type="EMBL" id="CP059662">
    <property type="protein sequence ID" value="QRW19995.1"/>
    <property type="molecule type" value="Genomic_DNA"/>
</dbReference>
<dbReference type="InterPro" id="IPR041588">
    <property type="entry name" value="Integrase_H2C2"/>
</dbReference>
<dbReference type="KEGG" id="rsx:RhiXN_08970"/>
<dbReference type="AlphaFoldDB" id="A0A8H8NWP7"/>
<evidence type="ECO:0000313" key="2">
    <source>
        <dbReference type="EMBL" id="QRW19995.1"/>
    </source>
</evidence>
<evidence type="ECO:0000259" key="1">
    <source>
        <dbReference type="Pfam" id="PF17921"/>
    </source>
</evidence>
<organism evidence="2 3">
    <name type="scientific">Rhizoctonia solani</name>
    <dbReference type="NCBI Taxonomy" id="456999"/>
    <lineage>
        <taxon>Eukaryota</taxon>
        <taxon>Fungi</taxon>
        <taxon>Dikarya</taxon>
        <taxon>Basidiomycota</taxon>
        <taxon>Agaricomycotina</taxon>
        <taxon>Agaricomycetes</taxon>
        <taxon>Cantharellales</taxon>
        <taxon>Ceratobasidiaceae</taxon>
        <taxon>Rhizoctonia</taxon>
    </lineage>
</organism>
<dbReference type="Pfam" id="PF17921">
    <property type="entry name" value="Integrase_H2C2"/>
    <property type="match status" value="1"/>
</dbReference>
<reference evidence="2" key="1">
    <citation type="submission" date="2020-05" db="EMBL/GenBank/DDBJ databases">
        <title>Evolutionary and genomic comparisons of hybrid uninucleate and nonhybrid Rhizoctonia fungi.</title>
        <authorList>
            <person name="Li C."/>
            <person name="Chen X."/>
        </authorList>
    </citation>
    <scope>NUCLEOTIDE SEQUENCE</scope>
    <source>
        <strain evidence="2">AG-1 IA</strain>
    </source>
</reference>
<gene>
    <name evidence="2" type="ORF">RhiXN_08970</name>
</gene>
<dbReference type="GeneID" id="67031249"/>
<feature type="domain" description="Integrase zinc-binding" evidence="1">
    <location>
        <begin position="85"/>
        <end position="135"/>
    </location>
</feature>
<dbReference type="Proteomes" id="UP000650533">
    <property type="component" value="Chromosome 5"/>
</dbReference>
<evidence type="ECO:0000313" key="3">
    <source>
        <dbReference type="Proteomes" id="UP000650533"/>
    </source>
</evidence>
<name>A0A8H8NWP7_9AGAM</name>
<accession>A0A8H8NWP7</accession>
<protein>
    <submittedName>
        <fullName evidence="2">Retrotransposable element Tf2 protein</fullName>
    </submittedName>
</protein>
<sequence>MDLELSPQVMIPESHFEALLAHTDTSLLDEIKETSQVDSSLDTNLAAISDPKSMAHSMAQKLKDYTVQHDLFLYQGRIVVPDKPEIKRQLPAHFHGSPASGHQGKAQTLELISCHYYWPAKRFQVNCYMKSCETC</sequence>
<dbReference type="RefSeq" id="XP_043180232.1">
    <property type="nucleotide sequence ID" value="XM_043328786.1"/>
</dbReference>
<dbReference type="Gene3D" id="1.10.340.70">
    <property type="match status" value="1"/>
</dbReference>
<proteinExistence type="predicted"/>